<keyword evidence="7" id="KW-0539">Nucleus</keyword>
<dbReference type="Gene3D" id="3.30.40.10">
    <property type="entry name" value="Zinc/RING finger domain, C3HC4 (zinc finger)"/>
    <property type="match status" value="2"/>
</dbReference>
<dbReference type="InterPro" id="IPR028651">
    <property type="entry name" value="ING_fam"/>
</dbReference>
<dbReference type="InterPro" id="IPR001965">
    <property type="entry name" value="Znf_PHD"/>
</dbReference>
<evidence type="ECO:0000256" key="3">
    <source>
        <dbReference type="ARBA" id="ARBA00022723"/>
    </source>
</evidence>
<proteinExistence type="inferred from homology"/>
<dbReference type="PROSITE" id="PS50016">
    <property type="entry name" value="ZF_PHD_2"/>
    <property type="match status" value="1"/>
</dbReference>
<keyword evidence="5 9" id="KW-0862">Zinc</keyword>
<feature type="domain" description="PHD-type" evidence="11">
    <location>
        <begin position="110"/>
        <end position="159"/>
    </location>
</feature>
<evidence type="ECO:0000256" key="1">
    <source>
        <dbReference type="ARBA" id="ARBA00004123"/>
    </source>
</evidence>
<evidence type="ECO:0000256" key="9">
    <source>
        <dbReference type="PIRSR" id="PIRSR628651-51"/>
    </source>
</evidence>
<organism evidence="12 13">
    <name type="scientific">Panagrolaimus davidi</name>
    <dbReference type="NCBI Taxonomy" id="227884"/>
    <lineage>
        <taxon>Eukaryota</taxon>
        <taxon>Metazoa</taxon>
        <taxon>Ecdysozoa</taxon>
        <taxon>Nematoda</taxon>
        <taxon>Chromadorea</taxon>
        <taxon>Rhabditida</taxon>
        <taxon>Tylenchina</taxon>
        <taxon>Panagrolaimomorpha</taxon>
        <taxon>Panagrolaimoidea</taxon>
        <taxon>Panagrolaimidae</taxon>
        <taxon>Panagrolaimus</taxon>
    </lineage>
</organism>
<keyword evidence="3 9" id="KW-0479">Metal-binding</keyword>
<evidence type="ECO:0000256" key="2">
    <source>
        <dbReference type="ARBA" id="ARBA00010210"/>
    </source>
</evidence>
<feature type="binding site" evidence="9">
    <location>
        <position position="113"/>
    </location>
    <ligand>
        <name>Zn(2+)</name>
        <dbReference type="ChEBI" id="CHEBI:29105"/>
        <label>1</label>
    </ligand>
</feature>
<dbReference type="GO" id="GO:0006325">
    <property type="term" value="P:chromatin organization"/>
    <property type="evidence" value="ECO:0007669"/>
    <property type="project" value="UniProtKB-KW"/>
</dbReference>
<dbReference type="InterPro" id="IPR019786">
    <property type="entry name" value="Zinc_finger_PHD-type_CS"/>
</dbReference>
<dbReference type="SUPFAM" id="SSF57903">
    <property type="entry name" value="FYVE/PHD zinc finger"/>
    <property type="match status" value="2"/>
</dbReference>
<evidence type="ECO:0000313" key="13">
    <source>
        <dbReference type="WBParaSite" id="PDA_v2.g23642.t1"/>
    </source>
</evidence>
<dbReference type="AlphaFoldDB" id="A0A914PXT5"/>
<feature type="binding site" evidence="9">
    <location>
        <position position="140"/>
    </location>
    <ligand>
        <name>Zn(2+)</name>
        <dbReference type="ChEBI" id="CHEBI:29105"/>
        <label>1</label>
    </ligand>
</feature>
<dbReference type="GO" id="GO:0005634">
    <property type="term" value="C:nucleus"/>
    <property type="evidence" value="ECO:0007669"/>
    <property type="project" value="UniProtKB-SubCell"/>
</dbReference>
<sequence length="233" mass="26452">MSNQIVNENESDGLISAETEEAAQKRKALKRKRSSGVCKCGKVKKDLLAYCLGPNCPYDWVHFSCAGIKVLPDPFYCCDKCRDEDLAAAKYNEEIEKQEMALEIAALDDYEYCTCKKQLGGEMVGCDRKYCDIGWYHCECVGLTKIPKGKWICPNCKAFSEARKKAKQETFEVLKEAEIDLTGVPFPEITAKDVADAGRMENELRIRRKEARINGVKLVRTVRFIDFYTLTNN</sequence>
<dbReference type="InterPro" id="IPR011011">
    <property type="entry name" value="Znf_FYVE_PHD"/>
</dbReference>
<feature type="site" description="Histone H3K4me3 binding" evidence="8">
    <location>
        <position position="123"/>
    </location>
</feature>
<dbReference type="Proteomes" id="UP000887578">
    <property type="component" value="Unplaced"/>
</dbReference>
<name>A0A914PXT5_9BILA</name>
<reference evidence="13" key="1">
    <citation type="submission" date="2022-11" db="UniProtKB">
        <authorList>
            <consortium name="WormBaseParasite"/>
        </authorList>
    </citation>
    <scope>IDENTIFICATION</scope>
</reference>
<dbReference type="InterPro" id="IPR019787">
    <property type="entry name" value="Znf_PHD-finger"/>
</dbReference>
<feature type="binding site" evidence="9">
    <location>
        <position position="131"/>
    </location>
    <ligand>
        <name>Zn(2+)</name>
        <dbReference type="ChEBI" id="CHEBI:29105"/>
        <label>2</label>
    </ligand>
</feature>
<keyword evidence="6" id="KW-0156">Chromatin regulator</keyword>
<dbReference type="GO" id="GO:0008270">
    <property type="term" value="F:zinc ion binding"/>
    <property type="evidence" value="ECO:0007669"/>
    <property type="project" value="UniProtKB-KW"/>
</dbReference>
<evidence type="ECO:0000256" key="6">
    <source>
        <dbReference type="ARBA" id="ARBA00022853"/>
    </source>
</evidence>
<feature type="binding site" evidence="9">
    <location>
        <position position="126"/>
    </location>
    <ligand>
        <name>Zn(2+)</name>
        <dbReference type="ChEBI" id="CHEBI:29105"/>
        <label>2</label>
    </ligand>
</feature>
<feature type="binding site" evidence="9">
    <location>
        <position position="137"/>
    </location>
    <ligand>
        <name>Zn(2+)</name>
        <dbReference type="ChEBI" id="CHEBI:29105"/>
        <label>1</label>
    </ligand>
</feature>
<dbReference type="Pfam" id="PF23011">
    <property type="entry name" value="PHD-1st_NSD"/>
    <property type="match status" value="1"/>
</dbReference>
<dbReference type="PROSITE" id="PS01359">
    <property type="entry name" value="ZF_PHD_1"/>
    <property type="match status" value="1"/>
</dbReference>
<evidence type="ECO:0000256" key="7">
    <source>
        <dbReference type="ARBA" id="ARBA00023242"/>
    </source>
</evidence>
<keyword evidence="12" id="KW-1185">Reference proteome</keyword>
<accession>A0A914PXT5</accession>
<feature type="binding site" evidence="9">
    <location>
        <position position="115"/>
    </location>
    <ligand>
        <name>Zn(2+)</name>
        <dbReference type="ChEBI" id="CHEBI:29105"/>
        <label>1</label>
    </ligand>
</feature>
<keyword evidence="4 10" id="KW-0863">Zinc-finger</keyword>
<feature type="binding site" evidence="9">
    <location>
        <position position="153"/>
    </location>
    <ligand>
        <name>Zn(2+)</name>
        <dbReference type="ChEBI" id="CHEBI:29105"/>
        <label>2</label>
    </ligand>
</feature>
<dbReference type="InterPro" id="IPR013083">
    <property type="entry name" value="Znf_RING/FYVE/PHD"/>
</dbReference>
<protein>
    <submittedName>
        <fullName evidence="13">PHD-type domain-containing protein</fullName>
    </submittedName>
</protein>
<feature type="site" description="Histone H3K4me3 binding" evidence="8">
    <location>
        <position position="127"/>
    </location>
</feature>
<evidence type="ECO:0000259" key="11">
    <source>
        <dbReference type="PROSITE" id="PS50016"/>
    </source>
</evidence>
<comment type="subcellular location">
    <subcellularLocation>
        <location evidence="1">Nucleus</location>
    </subcellularLocation>
</comment>
<feature type="binding site" evidence="9">
    <location>
        <position position="156"/>
    </location>
    <ligand>
        <name>Zn(2+)</name>
        <dbReference type="ChEBI" id="CHEBI:29105"/>
        <label>2</label>
    </ligand>
</feature>
<dbReference type="WBParaSite" id="PDA_v2.g23642.t1">
    <property type="protein sequence ID" value="PDA_v2.g23642.t1"/>
    <property type="gene ID" value="PDA_v2.g23642"/>
</dbReference>
<feature type="site" description="Histone H3K4me3 binding" evidence="8">
    <location>
        <position position="135"/>
    </location>
</feature>
<evidence type="ECO:0000256" key="5">
    <source>
        <dbReference type="ARBA" id="ARBA00022833"/>
    </source>
</evidence>
<dbReference type="SMART" id="SM00249">
    <property type="entry name" value="PHD"/>
    <property type="match status" value="2"/>
</dbReference>
<feature type="site" description="Histone H3K4me3 binding" evidence="8">
    <location>
        <position position="112"/>
    </location>
</feature>
<dbReference type="PANTHER" id="PTHR10333">
    <property type="entry name" value="INHIBITOR OF GROWTH PROTEIN"/>
    <property type="match status" value="1"/>
</dbReference>
<dbReference type="PANTHER" id="PTHR10333:SF42">
    <property type="entry name" value="INHIBITOR OF GROWTH PROTEIN 5"/>
    <property type="match status" value="1"/>
</dbReference>
<evidence type="ECO:0000256" key="8">
    <source>
        <dbReference type="PIRSR" id="PIRSR628651-50"/>
    </source>
</evidence>
<dbReference type="InterPro" id="IPR059153">
    <property type="entry name" value="NSD_PHD-1st"/>
</dbReference>
<comment type="similarity">
    <text evidence="2">Belongs to the ING family.</text>
</comment>
<evidence type="ECO:0000313" key="12">
    <source>
        <dbReference type="Proteomes" id="UP000887578"/>
    </source>
</evidence>
<evidence type="ECO:0000256" key="10">
    <source>
        <dbReference type="PROSITE-ProRule" id="PRU00146"/>
    </source>
</evidence>
<evidence type="ECO:0000256" key="4">
    <source>
        <dbReference type="ARBA" id="ARBA00022771"/>
    </source>
</evidence>